<protein>
    <submittedName>
        <fullName evidence="2">Uncharacterized protein</fullName>
    </submittedName>
</protein>
<name>A0A2H4JAC0_9CAUD</name>
<accession>A0A2H4JAC0</accession>
<feature type="coiled-coil region" evidence="1">
    <location>
        <begin position="79"/>
        <end position="106"/>
    </location>
</feature>
<organism evidence="2">
    <name type="scientific">uncultured Caudovirales phage</name>
    <dbReference type="NCBI Taxonomy" id="2100421"/>
    <lineage>
        <taxon>Viruses</taxon>
        <taxon>Duplodnaviria</taxon>
        <taxon>Heunggongvirae</taxon>
        <taxon>Uroviricota</taxon>
        <taxon>Caudoviricetes</taxon>
        <taxon>Peduoviridae</taxon>
        <taxon>Maltschvirus</taxon>
        <taxon>Maltschvirus maltsch</taxon>
    </lineage>
</organism>
<proteinExistence type="predicted"/>
<keyword evidence="1" id="KW-0175">Coiled coil</keyword>
<gene>
    <name evidence="2" type="ORF">9S3_6</name>
</gene>
<dbReference type="EMBL" id="MF417888">
    <property type="protein sequence ID" value="ASN69258.1"/>
    <property type="molecule type" value="Genomic_DNA"/>
</dbReference>
<reference evidence="2" key="1">
    <citation type="submission" date="2017-06" db="EMBL/GenBank/DDBJ databases">
        <title>Novel phages from South African skin metaviromes.</title>
        <authorList>
            <person name="van Zyl L.J."/>
            <person name="Abrahams Y."/>
            <person name="Stander E.A."/>
            <person name="Kirby B.M."/>
            <person name="Clavaud C."/>
            <person name="Farcet C."/>
            <person name="Breton L."/>
            <person name="Trindade M.I."/>
        </authorList>
    </citation>
    <scope>NUCLEOTIDE SEQUENCE</scope>
</reference>
<sequence length="114" mass="13371">MAMEWKQVFLYDGTQILLKPDMFGNYEYPKEKWTDIKPPQGIYTPFRFDGEKWIGSTKEEWEARQPKIEVPPSEEEEIHLELIKTNIELKKEVAQLNEDVANLVTMLVQNQGGN</sequence>
<evidence type="ECO:0000313" key="2">
    <source>
        <dbReference type="EMBL" id="ASN69258.1"/>
    </source>
</evidence>
<evidence type="ECO:0000256" key="1">
    <source>
        <dbReference type="SAM" id="Coils"/>
    </source>
</evidence>